<dbReference type="RefSeq" id="WP_185575402.1">
    <property type="nucleotide sequence ID" value="NZ_JAARYH010000001.1"/>
</dbReference>
<reference evidence="1 2" key="1">
    <citation type="submission" date="2020-03" db="EMBL/GenBank/DDBJ databases">
        <title>Soil Listeria distribution.</title>
        <authorList>
            <person name="Liao J."/>
            <person name="Wiedmann M."/>
        </authorList>
    </citation>
    <scope>NUCLEOTIDE SEQUENCE [LARGE SCALE GENOMIC DNA]</scope>
    <source>
        <strain evidence="1 2">FSL L7-0245</strain>
    </source>
</reference>
<protein>
    <submittedName>
        <fullName evidence="1">Uncharacterized protein</fullName>
    </submittedName>
</protein>
<comment type="caution">
    <text evidence="1">The sequence shown here is derived from an EMBL/GenBank/DDBJ whole genome shotgun (WGS) entry which is preliminary data.</text>
</comment>
<dbReference type="EMBL" id="JAARYH010000001">
    <property type="protein sequence ID" value="MBC2165429.1"/>
    <property type="molecule type" value="Genomic_DNA"/>
</dbReference>
<accession>A0A7X1D4H8</accession>
<evidence type="ECO:0000313" key="2">
    <source>
        <dbReference type="Proteomes" id="UP000519573"/>
    </source>
</evidence>
<gene>
    <name evidence="1" type="ORF">HCB26_02410</name>
</gene>
<sequence>MLLLRIYVSRSSFNSHPFGAFTASAKIKRGFLLRLLQALSGVNGLSCCGSYEALFAELEPQYAVEWSETAFLLHLAPRKLHAFHKKQERLFMEAALAFVNLVFRS</sequence>
<proteinExistence type="predicted"/>
<organism evidence="1 2">
    <name type="scientific">Listeria booriae</name>
    <dbReference type="NCBI Taxonomy" id="1552123"/>
    <lineage>
        <taxon>Bacteria</taxon>
        <taxon>Bacillati</taxon>
        <taxon>Bacillota</taxon>
        <taxon>Bacilli</taxon>
        <taxon>Bacillales</taxon>
        <taxon>Listeriaceae</taxon>
        <taxon>Listeria</taxon>
    </lineage>
</organism>
<dbReference type="Proteomes" id="UP000519573">
    <property type="component" value="Unassembled WGS sequence"/>
</dbReference>
<name>A0A7X1D4H8_9LIST</name>
<evidence type="ECO:0000313" key="1">
    <source>
        <dbReference type="EMBL" id="MBC2165429.1"/>
    </source>
</evidence>
<dbReference type="AlphaFoldDB" id="A0A7X1D4H8"/>